<gene>
    <name evidence="1" type="ORF">FE257_010710</name>
</gene>
<keyword evidence="2" id="KW-1185">Reference proteome</keyword>
<dbReference type="EMBL" id="VCAU01000069">
    <property type="protein sequence ID" value="KAF9886969.1"/>
    <property type="molecule type" value="Genomic_DNA"/>
</dbReference>
<proteinExistence type="predicted"/>
<organism evidence="1 2">
    <name type="scientific">Aspergillus nanangensis</name>
    <dbReference type="NCBI Taxonomy" id="2582783"/>
    <lineage>
        <taxon>Eukaryota</taxon>
        <taxon>Fungi</taxon>
        <taxon>Dikarya</taxon>
        <taxon>Ascomycota</taxon>
        <taxon>Pezizomycotina</taxon>
        <taxon>Eurotiomycetes</taxon>
        <taxon>Eurotiomycetidae</taxon>
        <taxon>Eurotiales</taxon>
        <taxon>Aspergillaceae</taxon>
        <taxon>Aspergillus</taxon>
        <taxon>Aspergillus subgen. Circumdati</taxon>
    </lineage>
</organism>
<comment type="caution">
    <text evidence="1">The sequence shown here is derived from an EMBL/GenBank/DDBJ whole genome shotgun (WGS) entry which is preliminary data.</text>
</comment>
<name>A0AAD4CI42_ASPNN</name>
<sequence>MPGTIKPQPLIPLLYWVERVERNTHETFSDSKAEAYLMEYMSAEVNVEVNKKLMNFDDYKALLLERRSKYIFFDFQFLNPVTVVSDEDGRAGTVAFGMKVRTQGKEDNKQYNTDVNVCWQVGWFPDSGHPAGGRRMITKVTGALGEWVPLA</sequence>
<dbReference type="AlphaFoldDB" id="A0AAD4CI42"/>
<accession>A0AAD4CI42</accession>
<dbReference type="Proteomes" id="UP001194746">
    <property type="component" value="Unassembled WGS sequence"/>
</dbReference>
<reference evidence="1" key="1">
    <citation type="journal article" date="2019" name="Beilstein J. Org. Chem.">
        <title>Nanangenines: drimane sesquiterpenoids as the dominant metabolite cohort of a novel Australian fungus, Aspergillus nanangensis.</title>
        <authorList>
            <person name="Lacey H.J."/>
            <person name="Gilchrist C.L.M."/>
            <person name="Crombie A."/>
            <person name="Kalaitzis J.A."/>
            <person name="Vuong D."/>
            <person name="Rutledge P.J."/>
            <person name="Turner P."/>
            <person name="Pitt J.I."/>
            <person name="Lacey E."/>
            <person name="Chooi Y.H."/>
            <person name="Piggott A.M."/>
        </authorList>
    </citation>
    <scope>NUCLEOTIDE SEQUENCE</scope>
    <source>
        <strain evidence="1">MST-FP2251</strain>
    </source>
</reference>
<reference evidence="1" key="2">
    <citation type="submission" date="2020-02" db="EMBL/GenBank/DDBJ databases">
        <authorList>
            <person name="Gilchrist C.L.M."/>
            <person name="Chooi Y.-H."/>
        </authorList>
    </citation>
    <scope>NUCLEOTIDE SEQUENCE</scope>
    <source>
        <strain evidence="1">MST-FP2251</strain>
    </source>
</reference>
<evidence type="ECO:0000313" key="1">
    <source>
        <dbReference type="EMBL" id="KAF9886969.1"/>
    </source>
</evidence>
<protein>
    <submittedName>
        <fullName evidence="1">Uncharacterized protein</fullName>
    </submittedName>
</protein>
<evidence type="ECO:0000313" key="2">
    <source>
        <dbReference type="Proteomes" id="UP001194746"/>
    </source>
</evidence>